<evidence type="ECO:0000313" key="1">
    <source>
        <dbReference type="EMBL" id="GBP70575.1"/>
    </source>
</evidence>
<reference evidence="1 2" key="1">
    <citation type="journal article" date="2019" name="Commun. Biol.">
        <title>The bagworm genome reveals a unique fibroin gene that provides high tensile strength.</title>
        <authorList>
            <person name="Kono N."/>
            <person name="Nakamura H."/>
            <person name="Ohtoshi R."/>
            <person name="Tomita M."/>
            <person name="Numata K."/>
            <person name="Arakawa K."/>
        </authorList>
    </citation>
    <scope>NUCLEOTIDE SEQUENCE [LARGE SCALE GENOMIC DNA]</scope>
</reference>
<sequence length="108" mass="11847">MVRDPYPLPCAQGALVIGREPVTERGMDVGNGGHKTGLGECLIVVVYLNKIVRSSAKGQHHAPIVLGGPLSCNRMTFSNSVIGPIQWTQRYCGWRQSVTDRMESVWLP</sequence>
<gene>
    <name evidence="1" type="ORF">EVAR_54384_1</name>
</gene>
<dbReference type="AlphaFoldDB" id="A0A4C1Y814"/>
<keyword evidence="2" id="KW-1185">Reference proteome</keyword>
<accession>A0A4C1Y814</accession>
<protein>
    <submittedName>
        <fullName evidence="1">Uncharacterized protein</fullName>
    </submittedName>
</protein>
<dbReference type="Proteomes" id="UP000299102">
    <property type="component" value="Unassembled WGS sequence"/>
</dbReference>
<evidence type="ECO:0000313" key="2">
    <source>
        <dbReference type="Proteomes" id="UP000299102"/>
    </source>
</evidence>
<name>A0A4C1Y814_EUMVA</name>
<comment type="caution">
    <text evidence="1">The sequence shown here is derived from an EMBL/GenBank/DDBJ whole genome shotgun (WGS) entry which is preliminary data.</text>
</comment>
<proteinExistence type="predicted"/>
<organism evidence="1 2">
    <name type="scientific">Eumeta variegata</name>
    <name type="common">Bagworm moth</name>
    <name type="synonym">Eumeta japonica</name>
    <dbReference type="NCBI Taxonomy" id="151549"/>
    <lineage>
        <taxon>Eukaryota</taxon>
        <taxon>Metazoa</taxon>
        <taxon>Ecdysozoa</taxon>
        <taxon>Arthropoda</taxon>
        <taxon>Hexapoda</taxon>
        <taxon>Insecta</taxon>
        <taxon>Pterygota</taxon>
        <taxon>Neoptera</taxon>
        <taxon>Endopterygota</taxon>
        <taxon>Lepidoptera</taxon>
        <taxon>Glossata</taxon>
        <taxon>Ditrysia</taxon>
        <taxon>Tineoidea</taxon>
        <taxon>Psychidae</taxon>
        <taxon>Oiketicinae</taxon>
        <taxon>Eumeta</taxon>
    </lineage>
</organism>
<dbReference type="EMBL" id="BGZK01001079">
    <property type="protein sequence ID" value="GBP70575.1"/>
    <property type="molecule type" value="Genomic_DNA"/>
</dbReference>